<dbReference type="InterPro" id="IPR011006">
    <property type="entry name" value="CheY-like_superfamily"/>
</dbReference>
<dbReference type="InterPro" id="IPR001789">
    <property type="entry name" value="Sig_transdc_resp-reg_receiver"/>
</dbReference>
<evidence type="ECO:0000256" key="6">
    <source>
        <dbReference type="PROSITE-ProRule" id="PRU00169"/>
    </source>
</evidence>
<feature type="DNA-binding region" description="OmpR/PhoB-type" evidence="7">
    <location>
        <begin position="124"/>
        <end position="226"/>
    </location>
</feature>
<dbReference type="RefSeq" id="WP_022239576.1">
    <property type="nucleotide sequence ID" value="NZ_CACRSY010000008.1"/>
</dbReference>
<dbReference type="EMBL" id="CACRSY010000008">
    <property type="protein sequence ID" value="VYS94327.1"/>
    <property type="molecule type" value="Genomic_DNA"/>
</dbReference>
<evidence type="ECO:0000256" key="5">
    <source>
        <dbReference type="ARBA" id="ARBA00024867"/>
    </source>
</evidence>
<dbReference type="Gene3D" id="1.10.10.10">
    <property type="entry name" value="Winged helix-like DNA-binding domain superfamily/Winged helix DNA-binding domain"/>
    <property type="match status" value="1"/>
</dbReference>
<dbReference type="InterPro" id="IPR016032">
    <property type="entry name" value="Sig_transdc_resp-reg_C-effctor"/>
</dbReference>
<dbReference type="CDD" id="cd00383">
    <property type="entry name" value="trans_reg_C"/>
    <property type="match status" value="1"/>
</dbReference>
<dbReference type="Pfam" id="PF00486">
    <property type="entry name" value="Trans_reg_C"/>
    <property type="match status" value="1"/>
</dbReference>
<evidence type="ECO:0000256" key="3">
    <source>
        <dbReference type="ARBA" id="ARBA00023125"/>
    </source>
</evidence>
<proteinExistence type="predicted"/>
<evidence type="ECO:0000259" key="8">
    <source>
        <dbReference type="PROSITE" id="PS50110"/>
    </source>
</evidence>
<gene>
    <name evidence="10" type="primary">yycF_1</name>
    <name evidence="10" type="ORF">BHLFYP23_02178</name>
</gene>
<keyword evidence="4" id="KW-0804">Transcription</keyword>
<evidence type="ECO:0000256" key="4">
    <source>
        <dbReference type="ARBA" id="ARBA00023163"/>
    </source>
</evidence>
<dbReference type="GO" id="GO:0005829">
    <property type="term" value="C:cytosol"/>
    <property type="evidence" value="ECO:0007669"/>
    <property type="project" value="TreeGrafter"/>
</dbReference>
<dbReference type="GO" id="GO:0006355">
    <property type="term" value="P:regulation of DNA-templated transcription"/>
    <property type="evidence" value="ECO:0007669"/>
    <property type="project" value="InterPro"/>
</dbReference>
<accession>A0A6N2SLF9</accession>
<dbReference type="AlphaFoldDB" id="A0A6N2SLF9"/>
<reference evidence="10" key="1">
    <citation type="submission" date="2019-11" db="EMBL/GenBank/DDBJ databases">
        <authorList>
            <person name="Feng L."/>
        </authorList>
    </citation>
    <scope>NUCLEOTIDE SEQUENCE</scope>
    <source>
        <strain evidence="10">BhanseniiLFYP23</strain>
    </source>
</reference>
<dbReference type="PROSITE" id="PS51755">
    <property type="entry name" value="OMPR_PHOB"/>
    <property type="match status" value="1"/>
</dbReference>
<feature type="modified residue" description="4-aspartylphosphate" evidence="6">
    <location>
        <position position="52"/>
    </location>
</feature>
<dbReference type="GO" id="GO:0000976">
    <property type="term" value="F:transcription cis-regulatory region binding"/>
    <property type="evidence" value="ECO:0007669"/>
    <property type="project" value="TreeGrafter"/>
</dbReference>
<comment type="function">
    <text evidence="5">May play the central regulatory role in sporulation. It may be an element of the effector pathway responsible for the activation of sporulation genes in response to nutritional stress. Spo0A may act in concert with spo0H (a sigma factor) to control the expression of some genes that are critical to the sporulation process.</text>
</comment>
<keyword evidence="3 7" id="KW-0238">DNA-binding</keyword>
<dbReference type="CDD" id="cd17574">
    <property type="entry name" value="REC_OmpR"/>
    <property type="match status" value="1"/>
</dbReference>
<protein>
    <recommendedName>
        <fullName evidence="1">Stage 0 sporulation protein A homolog</fullName>
    </recommendedName>
</protein>
<dbReference type="Gene3D" id="6.10.250.690">
    <property type="match status" value="1"/>
</dbReference>
<name>A0A6N2SLF9_BLAHA</name>
<evidence type="ECO:0000256" key="2">
    <source>
        <dbReference type="ARBA" id="ARBA00023015"/>
    </source>
</evidence>
<dbReference type="Gene3D" id="3.40.50.2300">
    <property type="match status" value="1"/>
</dbReference>
<dbReference type="GO" id="GO:0000156">
    <property type="term" value="F:phosphorelay response regulator activity"/>
    <property type="evidence" value="ECO:0007669"/>
    <property type="project" value="TreeGrafter"/>
</dbReference>
<organism evidence="10">
    <name type="scientific">Blautia hansenii</name>
    <name type="common">Ruminococcus hansenii</name>
    <dbReference type="NCBI Taxonomy" id="1322"/>
    <lineage>
        <taxon>Bacteria</taxon>
        <taxon>Bacillati</taxon>
        <taxon>Bacillota</taxon>
        <taxon>Clostridia</taxon>
        <taxon>Lachnospirales</taxon>
        <taxon>Lachnospiraceae</taxon>
        <taxon>Blautia</taxon>
    </lineage>
</organism>
<evidence type="ECO:0000313" key="10">
    <source>
        <dbReference type="EMBL" id="VYS94327.1"/>
    </source>
</evidence>
<feature type="domain" description="Response regulatory" evidence="8">
    <location>
        <begin position="3"/>
        <end position="116"/>
    </location>
</feature>
<dbReference type="InterPro" id="IPR001867">
    <property type="entry name" value="OmpR/PhoB-type_DNA-bd"/>
</dbReference>
<keyword evidence="6" id="KW-0597">Phosphoprotein</keyword>
<keyword evidence="2" id="KW-0805">Transcription regulation</keyword>
<dbReference type="SUPFAM" id="SSF46894">
    <property type="entry name" value="C-terminal effector domain of the bipartite response regulators"/>
    <property type="match status" value="1"/>
</dbReference>
<dbReference type="SUPFAM" id="SSF52172">
    <property type="entry name" value="CheY-like"/>
    <property type="match status" value="1"/>
</dbReference>
<dbReference type="PANTHER" id="PTHR48111">
    <property type="entry name" value="REGULATOR OF RPOS"/>
    <property type="match status" value="1"/>
</dbReference>
<dbReference type="GO" id="GO:0032993">
    <property type="term" value="C:protein-DNA complex"/>
    <property type="evidence" value="ECO:0007669"/>
    <property type="project" value="TreeGrafter"/>
</dbReference>
<sequence>MASILVLEDEDSVNRGIEFSLSREGYEVSSAKCIQEGWELFLAHPFEMIICDINLPDGNGLDFIRKVREKSNVYIICLTALDQEFDQVMGYEAGADDYVTKPFSLSVLLLKVNVFFKRTEKKRAELLESGEWSFSIDEMTAKRRNSEENIEFTKNEWKMLKLFLDNPKQILSKNQILQGIFDLDGEFVDENTVAVNIRRLREKIEENPGKPEYIRNVRGLGYIWNKECIKR</sequence>
<evidence type="ECO:0000256" key="1">
    <source>
        <dbReference type="ARBA" id="ARBA00018672"/>
    </source>
</evidence>
<dbReference type="InterPro" id="IPR036388">
    <property type="entry name" value="WH-like_DNA-bd_sf"/>
</dbReference>
<dbReference type="SMART" id="SM00448">
    <property type="entry name" value="REC"/>
    <property type="match status" value="1"/>
</dbReference>
<dbReference type="PANTHER" id="PTHR48111:SF73">
    <property type="entry name" value="ALKALINE PHOSPHATASE SYNTHESIS TRANSCRIPTIONAL REGULATORY PROTEIN PHOP"/>
    <property type="match status" value="1"/>
</dbReference>
<dbReference type="Pfam" id="PF00072">
    <property type="entry name" value="Response_reg"/>
    <property type="match status" value="1"/>
</dbReference>
<dbReference type="SMART" id="SM00862">
    <property type="entry name" value="Trans_reg_C"/>
    <property type="match status" value="1"/>
</dbReference>
<evidence type="ECO:0000259" key="9">
    <source>
        <dbReference type="PROSITE" id="PS51755"/>
    </source>
</evidence>
<dbReference type="PROSITE" id="PS50110">
    <property type="entry name" value="RESPONSE_REGULATORY"/>
    <property type="match status" value="1"/>
</dbReference>
<dbReference type="InterPro" id="IPR039420">
    <property type="entry name" value="WalR-like"/>
</dbReference>
<evidence type="ECO:0000256" key="7">
    <source>
        <dbReference type="PROSITE-ProRule" id="PRU01091"/>
    </source>
</evidence>
<feature type="domain" description="OmpR/PhoB-type" evidence="9">
    <location>
        <begin position="124"/>
        <end position="226"/>
    </location>
</feature>